<evidence type="ECO:0000256" key="1">
    <source>
        <dbReference type="SAM" id="MobiDB-lite"/>
    </source>
</evidence>
<name>A0A9W4D2F4_BLUGR</name>
<reference evidence="2" key="1">
    <citation type="submission" date="2020-10" db="EMBL/GenBank/DDBJ databases">
        <authorList>
            <person name="Muller C M."/>
        </authorList>
    </citation>
    <scope>NUCLEOTIDE SEQUENCE</scope>
    <source>
        <strain evidence="2">THUN-12</strain>
    </source>
</reference>
<dbReference type="EMBL" id="CAJHIT010000006">
    <property type="protein sequence ID" value="CAD6502692.1"/>
    <property type="molecule type" value="Genomic_DNA"/>
</dbReference>
<sequence length="1012" mass="111990">MPDTKQTCQYSQKELLDLRDSLPIVRCIVASIKMGTDIAKIFRLPGKALETPEKFTCRSKDLAEFSSQFKKRNIGRVLSEISEDNGNDCDSVLLSRSPTQPQFHWALRQQEGKHRPDKPYPAPADIAAQKAENFQKFYRAVVSPTHVRVTAGGRIVPNIKPVEAAGFDGDSYNFKSERSVAEACPAVVQTPWSPYLNSLQASSYPTLTPTGSTPFLNVSSSSVTFDTSPVAPQIYGNTSSVRNTASNFQHPKLGCNIADGIQSTTIPSEIKISHPSQFDQTKPFTINGQLVYPVSPEFQSPAQIFPVPVGIPSNLTTPQNQTHIFNENQSLGSFENMTNALGFPESQHRVMSGNSSGNLYEPLYVPPSLIPAPYTTVPALEFLTSQLQSLFANLQALENQIATNNSLHEKKILETQRHVMQIQINSINNMLAIQFSRDDVDRGKSAGDKTHNLPENQADLNEANKGFKKFEKPEKPSEIYSTLKQINVISNNNHASKLDDLEFLPKLPTKSRLSKSSAKAQPFQPRDQKNVSIQSKLPEIFPEVGKNSEKYFPVKAGHENYAYFKNYTPMSEHHNSQGASSFYELPKPRSLGAPYLIGTIPSVSKCNSSIPLDAIYSRPLTREEIQARHVYFGEAPRLSASGLPKFDGKDFYPPSPLKKEVRLNSRKSESGGLDKGPFIASNSRESLLTSGAQENSNPLLARSFCSTQNIQHDKQSFYSCSIHSHDNGILEKKTNETETNQLLPPLKIINYDEIQEEDFAKLFVEEDFSRLNSQSPARSKGDATFEDDFSNIFTENAASPLLEHQKYLCGKSKDLAFESNIEHSVEANRGKFPTENYSERKESFSHMQLEMKSTPSLTNEPANTVKFPSRIRTINSTPVEKSILQRIENFPCADQHTSFLQNILRGGPPLVPLVGPVLSGAITSANAQGYLPQFCGFSDVPPSPPTVAKLSDVKAVALSKNTGKKSSIMPVNISNSNSENNPIKVSQKGQPVASASSFGAENYMRYLTQRDS</sequence>
<dbReference type="AlphaFoldDB" id="A0A9W4D2F4"/>
<comment type="caution">
    <text evidence="2">The sequence shown here is derived from an EMBL/GenBank/DDBJ whole genome shotgun (WGS) entry which is preliminary data.</text>
</comment>
<accession>A0A9W4D2F4</accession>
<evidence type="ECO:0000313" key="3">
    <source>
        <dbReference type="Proteomes" id="UP000683417"/>
    </source>
</evidence>
<organism evidence="2 3">
    <name type="scientific">Blumeria graminis f. sp. triticale</name>
    <dbReference type="NCBI Taxonomy" id="1689686"/>
    <lineage>
        <taxon>Eukaryota</taxon>
        <taxon>Fungi</taxon>
        <taxon>Dikarya</taxon>
        <taxon>Ascomycota</taxon>
        <taxon>Pezizomycotina</taxon>
        <taxon>Leotiomycetes</taxon>
        <taxon>Erysiphales</taxon>
        <taxon>Erysiphaceae</taxon>
        <taxon>Blumeria</taxon>
    </lineage>
</organism>
<feature type="compositionally biased region" description="Low complexity" evidence="1">
    <location>
        <begin position="972"/>
        <end position="981"/>
    </location>
</feature>
<gene>
    <name evidence="2" type="ORF">BGTH12_LOCUS4050</name>
</gene>
<feature type="region of interest" description="Disordered" evidence="1">
    <location>
        <begin position="968"/>
        <end position="996"/>
    </location>
</feature>
<feature type="compositionally biased region" description="Polar residues" evidence="1">
    <location>
        <begin position="983"/>
        <end position="996"/>
    </location>
</feature>
<proteinExistence type="predicted"/>
<dbReference type="Proteomes" id="UP000683417">
    <property type="component" value="Unassembled WGS sequence"/>
</dbReference>
<protein>
    <submittedName>
        <fullName evidence="2">BgTH12-05282</fullName>
    </submittedName>
</protein>
<evidence type="ECO:0000313" key="2">
    <source>
        <dbReference type="EMBL" id="CAD6502692.1"/>
    </source>
</evidence>